<protein>
    <recommendedName>
        <fullName evidence="4">DUF5050 domain-containing protein</fullName>
    </recommendedName>
</protein>
<gene>
    <name evidence="2" type="ORF">A2803_00400</name>
</gene>
<evidence type="ECO:0000313" key="3">
    <source>
        <dbReference type="Proteomes" id="UP000178870"/>
    </source>
</evidence>
<dbReference type="Gene3D" id="2.120.10.30">
    <property type="entry name" value="TolB, C-terminal domain"/>
    <property type="match status" value="1"/>
</dbReference>
<dbReference type="PANTHER" id="PTHR36842">
    <property type="entry name" value="PROTEIN TOLB HOMOLOG"/>
    <property type="match status" value="1"/>
</dbReference>
<accession>A0A1F7YY00</accession>
<sequence>MREHLKIAGGLIGLSSVLVGGTKLLSSQENFDASEFRLKTEYNRGESSEIYLYDDNLGGITAVNISRNEAADFQPEISSDGTRMIFGSRRDGIFELYIMDFNRMELVRVTNTTDHEYEPTFSPDGDRVAFLSVSVGDYKREVYVMDINGTNVRKITDNMAYEYNLDWRTVFKINFESCILQSWYGSCDPNSPRVAVAPPRT</sequence>
<comment type="caution">
    <text evidence="2">The sequence shown here is derived from an EMBL/GenBank/DDBJ whole genome shotgun (WGS) entry which is preliminary data.</text>
</comment>
<dbReference type="SUPFAM" id="SSF82171">
    <property type="entry name" value="DPP6 N-terminal domain-like"/>
    <property type="match status" value="1"/>
</dbReference>
<dbReference type="Proteomes" id="UP000178870">
    <property type="component" value="Unassembled WGS sequence"/>
</dbReference>
<dbReference type="InterPro" id="IPR011042">
    <property type="entry name" value="6-blade_b-propeller_TolB-like"/>
</dbReference>
<organism evidence="2 3">
    <name type="scientific">Candidatus Woesebacteria bacterium RIFCSPHIGHO2_01_FULL_44_21</name>
    <dbReference type="NCBI Taxonomy" id="1802503"/>
    <lineage>
        <taxon>Bacteria</taxon>
        <taxon>Candidatus Woeseibacteriota</taxon>
    </lineage>
</organism>
<evidence type="ECO:0000313" key="2">
    <source>
        <dbReference type="EMBL" id="OGM31608.1"/>
    </source>
</evidence>
<evidence type="ECO:0008006" key="4">
    <source>
        <dbReference type="Google" id="ProtNLM"/>
    </source>
</evidence>
<evidence type="ECO:0000256" key="1">
    <source>
        <dbReference type="ARBA" id="ARBA00009820"/>
    </source>
</evidence>
<dbReference type="AlphaFoldDB" id="A0A1F7YY00"/>
<reference evidence="2 3" key="1">
    <citation type="journal article" date="2016" name="Nat. Commun.">
        <title>Thousands of microbial genomes shed light on interconnected biogeochemical processes in an aquifer system.</title>
        <authorList>
            <person name="Anantharaman K."/>
            <person name="Brown C.T."/>
            <person name="Hug L.A."/>
            <person name="Sharon I."/>
            <person name="Castelle C.J."/>
            <person name="Probst A.J."/>
            <person name="Thomas B.C."/>
            <person name="Singh A."/>
            <person name="Wilkins M.J."/>
            <person name="Karaoz U."/>
            <person name="Brodie E.L."/>
            <person name="Williams K.H."/>
            <person name="Hubbard S.S."/>
            <person name="Banfield J.F."/>
        </authorList>
    </citation>
    <scope>NUCLEOTIDE SEQUENCE [LARGE SCALE GENOMIC DNA]</scope>
</reference>
<proteinExistence type="inferred from homology"/>
<dbReference type="EMBL" id="MGGP01000023">
    <property type="protein sequence ID" value="OGM31608.1"/>
    <property type="molecule type" value="Genomic_DNA"/>
</dbReference>
<name>A0A1F7YY00_9BACT</name>
<comment type="similarity">
    <text evidence="1">Belongs to the TolB family.</text>
</comment>
<dbReference type="InterPro" id="IPR011659">
    <property type="entry name" value="WD40"/>
</dbReference>
<dbReference type="PANTHER" id="PTHR36842:SF1">
    <property type="entry name" value="PROTEIN TOLB"/>
    <property type="match status" value="1"/>
</dbReference>
<dbReference type="Pfam" id="PF07676">
    <property type="entry name" value="PD40"/>
    <property type="match status" value="2"/>
</dbReference>